<dbReference type="AlphaFoldDB" id="A0A8T3DY32"/>
<organism evidence="2 3">
    <name type="scientific">Albula goreensis</name>
    <dbReference type="NCBI Taxonomy" id="1534307"/>
    <lineage>
        <taxon>Eukaryota</taxon>
        <taxon>Metazoa</taxon>
        <taxon>Chordata</taxon>
        <taxon>Craniata</taxon>
        <taxon>Vertebrata</taxon>
        <taxon>Euteleostomi</taxon>
        <taxon>Actinopterygii</taxon>
        <taxon>Neopterygii</taxon>
        <taxon>Teleostei</taxon>
        <taxon>Albuliformes</taxon>
        <taxon>Albulidae</taxon>
        <taxon>Albula</taxon>
    </lineage>
</organism>
<proteinExistence type="predicted"/>
<name>A0A8T3DY32_9TELE</name>
<accession>A0A8T3DY32</accession>
<reference evidence="2" key="1">
    <citation type="submission" date="2021-01" db="EMBL/GenBank/DDBJ databases">
        <authorList>
            <person name="Zahm M."/>
            <person name="Roques C."/>
            <person name="Cabau C."/>
            <person name="Klopp C."/>
            <person name="Donnadieu C."/>
            <person name="Jouanno E."/>
            <person name="Lampietro C."/>
            <person name="Louis A."/>
            <person name="Herpin A."/>
            <person name="Echchiki A."/>
            <person name="Berthelot C."/>
            <person name="Parey E."/>
            <person name="Roest-Crollius H."/>
            <person name="Braasch I."/>
            <person name="Postlethwait J."/>
            <person name="Bobe J."/>
            <person name="Montfort J."/>
            <person name="Bouchez O."/>
            <person name="Begum T."/>
            <person name="Mejri S."/>
            <person name="Adams A."/>
            <person name="Chen W.-J."/>
            <person name="Guiguen Y."/>
        </authorList>
    </citation>
    <scope>NUCLEOTIDE SEQUENCE</scope>
    <source>
        <tissue evidence="2">Blood</tissue>
    </source>
</reference>
<protein>
    <submittedName>
        <fullName evidence="2">Uncharacterized protein</fullName>
    </submittedName>
</protein>
<sequence>MWNPQGHFCRTLRFSAVGFWPKLTASRKSLPDLRTDQASVNSADRLLSQPTALISPAGRCTQQTSLRDSPFTRNFLDDTDTTKMTGSISHHLYKSLRHPDELTNQVYRNNLMGDSTGVPKSWLQGRKKNPYPTREKRLCWPSSPR</sequence>
<evidence type="ECO:0000313" key="2">
    <source>
        <dbReference type="EMBL" id="KAI1901901.1"/>
    </source>
</evidence>
<dbReference type="EMBL" id="JAERUA010000003">
    <property type="protein sequence ID" value="KAI1901901.1"/>
    <property type="molecule type" value="Genomic_DNA"/>
</dbReference>
<keyword evidence="3" id="KW-1185">Reference proteome</keyword>
<comment type="caution">
    <text evidence="2">The sequence shown here is derived from an EMBL/GenBank/DDBJ whole genome shotgun (WGS) entry which is preliminary data.</text>
</comment>
<evidence type="ECO:0000313" key="3">
    <source>
        <dbReference type="Proteomes" id="UP000829720"/>
    </source>
</evidence>
<gene>
    <name evidence="2" type="ORF">AGOR_G00039200</name>
</gene>
<feature type="region of interest" description="Disordered" evidence="1">
    <location>
        <begin position="114"/>
        <end position="145"/>
    </location>
</feature>
<dbReference type="OrthoDB" id="5399138at2759"/>
<dbReference type="Proteomes" id="UP000829720">
    <property type="component" value="Unassembled WGS sequence"/>
</dbReference>
<evidence type="ECO:0000256" key="1">
    <source>
        <dbReference type="SAM" id="MobiDB-lite"/>
    </source>
</evidence>